<comment type="caution">
    <text evidence="2">The sequence shown here is derived from an EMBL/GenBank/DDBJ whole genome shotgun (WGS) entry which is preliminary data.</text>
</comment>
<dbReference type="EMBL" id="BFAV01000162">
    <property type="protein sequence ID" value="GBF35400.1"/>
    <property type="molecule type" value="Genomic_DNA"/>
</dbReference>
<feature type="transmembrane region" description="Helical" evidence="1">
    <location>
        <begin position="12"/>
        <end position="33"/>
    </location>
</feature>
<keyword evidence="3" id="KW-1185">Reference proteome</keyword>
<reference evidence="3" key="1">
    <citation type="submission" date="2018-02" db="EMBL/GenBank/DDBJ databases">
        <title>Genome sequence of Desulfocucumis palustris strain NAW-5.</title>
        <authorList>
            <person name="Watanabe M."/>
            <person name="Kojima H."/>
            <person name="Fukui M."/>
        </authorList>
    </citation>
    <scope>NUCLEOTIDE SEQUENCE [LARGE SCALE GENOMIC DNA]</scope>
    <source>
        <strain evidence="3">NAW-5</strain>
    </source>
</reference>
<evidence type="ECO:0000256" key="1">
    <source>
        <dbReference type="SAM" id="Phobius"/>
    </source>
</evidence>
<name>A0A2L2XGY8_9FIRM</name>
<accession>A0A2L2XGY8</accession>
<dbReference type="AlphaFoldDB" id="A0A2L2XGY8"/>
<organism evidence="2 3">
    <name type="scientific">Desulfocucumis palustris</name>
    <dbReference type="NCBI Taxonomy" id="1898651"/>
    <lineage>
        <taxon>Bacteria</taxon>
        <taxon>Bacillati</taxon>
        <taxon>Bacillota</taxon>
        <taxon>Clostridia</taxon>
        <taxon>Eubacteriales</taxon>
        <taxon>Desulfocucumaceae</taxon>
        <taxon>Desulfocucumis</taxon>
    </lineage>
</organism>
<evidence type="ECO:0000313" key="3">
    <source>
        <dbReference type="Proteomes" id="UP000239549"/>
    </source>
</evidence>
<proteinExistence type="predicted"/>
<keyword evidence="1" id="KW-0812">Transmembrane</keyword>
<gene>
    <name evidence="2" type="ORF">DCCM_4523</name>
</gene>
<sequence>MAKLRPVNGFTLLELSVSVFIFILLGTAVTTVMSHGARIWRHGTERLEVEENLRLAMDRVVREIRESSALSSPSPDKLILDVPENGTTVKVEYWFKDGQIFRKRKGGTNPLAINVSGADFYCAAVENPGSVHIRFWGVTGDGETISLSSAASGRADK</sequence>
<evidence type="ECO:0000313" key="2">
    <source>
        <dbReference type="EMBL" id="GBF35400.1"/>
    </source>
</evidence>
<keyword evidence="1" id="KW-1133">Transmembrane helix</keyword>
<protein>
    <recommendedName>
        <fullName evidence="4">Prepilin-type N-terminal cleavage/methylation domain-containing protein</fullName>
    </recommendedName>
</protein>
<evidence type="ECO:0008006" key="4">
    <source>
        <dbReference type="Google" id="ProtNLM"/>
    </source>
</evidence>
<keyword evidence="1" id="KW-0472">Membrane</keyword>
<dbReference type="Proteomes" id="UP000239549">
    <property type="component" value="Unassembled WGS sequence"/>
</dbReference>